<evidence type="ECO:0000313" key="1">
    <source>
        <dbReference type="EMBL" id="SCZ03095.1"/>
    </source>
</evidence>
<dbReference type="Proteomes" id="UP000198636">
    <property type="component" value="Unassembled WGS sequence"/>
</dbReference>
<dbReference type="AlphaFoldDB" id="A0A1G5KR63"/>
<evidence type="ECO:0000313" key="2">
    <source>
        <dbReference type="Proteomes" id="UP000198636"/>
    </source>
</evidence>
<reference evidence="1 2" key="1">
    <citation type="submission" date="2016-10" db="EMBL/GenBank/DDBJ databases">
        <authorList>
            <person name="de Groot N.N."/>
        </authorList>
    </citation>
    <scope>NUCLEOTIDE SEQUENCE [LARGE SCALE GENOMIC DNA]</scope>
    <source>
        <strain evidence="1 2">DSM 18978</strain>
    </source>
</reference>
<dbReference type="OrthoDB" id="1955576at2"/>
<accession>A0A1G5KR63</accession>
<dbReference type="RefSeq" id="WP_091546579.1">
    <property type="nucleotide sequence ID" value="NZ_FMUS01000030.1"/>
</dbReference>
<proteinExistence type="predicted"/>
<name>A0A1G5KR63_9FIRM</name>
<keyword evidence="2" id="KW-1185">Reference proteome</keyword>
<protein>
    <submittedName>
        <fullName evidence="1">Uncharacterized protein</fullName>
    </submittedName>
</protein>
<organism evidence="1 2">
    <name type="scientific">Alkaliphilus peptidifermentans DSM 18978</name>
    <dbReference type="NCBI Taxonomy" id="1120976"/>
    <lineage>
        <taxon>Bacteria</taxon>
        <taxon>Bacillati</taxon>
        <taxon>Bacillota</taxon>
        <taxon>Clostridia</taxon>
        <taxon>Peptostreptococcales</taxon>
        <taxon>Natronincolaceae</taxon>
        <taxon>Alkaliphilus</taxon>
    </lineage>
</organism>
<dbReference type="EMBL" id="FMUS01000030">
    <property type="protein sequence ID" value="SCZ03095.1"/>
    <property type="molecule type" value="Genomic_DNA"/>
</dbReference>
<sequence>MKGYLLLRDGSIFFGETVSKENIFGNMRIDEKGLIKVECPATGKFGIVGSTSLNENDSMMLSNTDFQILKLKIGNKALEGKIVADNLPIDFHVYDIKTYIPTI</sequence>
<gene>
    <name evidence="1" type="ORF">SAMN03080606_03706</name>
</gene>